<evidence type="ECO:0000313" key="1">
    <source>
        <dbReference type="EMBL" id="ABO67241.1"/>
    </source>
</evidence>
<dbReference type="EMBL" id="CP000557">
    <property type="protein sequence ID" value="ABO67241.1"/>
    <property type="molecule type" value="Genomic_DNA"/>
</dbReference>
<evidence type="ECO:0000313" key="2">
    <source>
        <dbReference type="Proteomes" id="UP000001578"/>
    </source>
</evidence>
<dbReference type="Proteomes" id="UP000001578">
    <property type="component" value="Chromosome"/>
</dbReference>
<reference evidence="1 2" key="1">
    <citation type="journal article" date="2007" name="Proc. Natl. Acad. Sci. U.S.A.">
        <title>Genome and proteome of long-chain alkane degrading Geobacillus thermodenitrificans NG80-2 isolated from a deep-subsurface oil reservoir.</title>
        <authorList>
            <person name="Feng L."/>
            <person name="Wang W."/>
            <person name="Cheng J."/>
            <person name="Ren Y."/>
            <person name="Zhao G."/>
            <person name="Gao C."/>
            <person name="Tang Y."/>
            <person name="Liu X."/>
            <person name="Han W."/>
            <person name="Peng X."/>
            <person name="Liu R."/>
            <person name="Wang L."/>
        </authorList>
    </citation>
    <scope>NUCLEOTIDE SEQUENCE [LARGE SCALE GENOMIC DNA]</scope>
    <source>
        <strain evidence="1 2">NG80-2</strain>
    </source>
</reference>
<proteinExistence type="predicted"/>
<dbReference type="AlphaFoldDB" id="A4IPI7"/>
<accession>A4IPI7</accession>
<protein>
    <submittedName>
        <fullName evidence="1">Uncharacterized protein</fullName>
    </submittedName>
</protein>
<gene>
    <name evidence="1" type="ordered locus">GTNG_1883</name>
</gene>
<sequence>MAKIKRHLITGTYAEQSTSFSMQRFKCSRSSSRSGEASLSSWKNTDGAMELNRKGRSLCLYGQVPVWLSADEMGQCLIDLEVIRSPWLRHQIET</sequence>
<name>A4IPI7_GEOTN</name>
<dbReference type="KEGG" id="gtn:GTNG_1883"/>
<dbReference type="HOGENOM" id="CLU_2382045_0_0_9"/>
<organism evidence="1 2">
    <name type="scientific">Geobacillus thermodenitrificans (strain NG80-2)</name>
    <dbReference type="NCBI Taxonomy" id="420246"/>
    <lineage>
        <taxon>Bacteria</taxon>
        <taxon>Bacillati</taxon>
        <taxon>Bacillota</taxon>
        <taxon>Bacilli</taxon>
        <taxon>Bacillales</taxon>
        <taxon>Anoxybacillaceae</taxon>
        <taxon>Geobacillus</taxon>
    </lineage>
</organism>